<name>A0A2N9E8L1_FAGSY</name>
<accession>A0A2N9E8L1</accession>
<evidence type="ECO:0000259" key="3">
    <source>
        <dbReference type="Pfam" id="PF02517"/>
    </source>
</evidence>
<evidence type="ECO:0000313" key="4">
    <source>
        <dbReference type="EMBL" id="SPC75307.1"/>
    </source>
</evidence>
<feature type="compositionally biased region" description="Basic and acidic residues" evidence="1">
    <location>
        <begin position="43"/>
        <end position="56"/>
    </location>
</feature>
<keyword evidence="2" id="KW-0812">Transmembrane</keyword>
<dbReference type="GO" id="GO:0004175">
    <property type="term" value="F:endopeptidase activity"/>
    <property type="evidence" value="ECO:0007669"/>
    <property type="project" value="UniProtKB-ARBA"/>
</dbReference>
<dbReference type="GO" id="GO:0080120">
    <property type="term" value="P:CAAX-box protein maturation"/>
    <property type="evidence" value="ECO:0007669"/>
    <property type="project" value="UniProtKB-ARBA"/>
</dbReference>
<dbReference type="EMBL" id="OIVN01000153">
    <property type="protein sequence ID" value="SPC75307.1"/>
    <property type="molecule type" value="Genomic_DNA"/>
</dbReference>
<feature type="region of interest" description="Disordered" evidence="1">
    <location>
        <begin position="43"/>
        <end position="70"/>
    </location>
</feature>
<evidence type="ECO:0000256" key="2">
    <source>
        <dbReference type="SAM" id="Phobius"/>
    </source>
</evidence>
<dbReference type="AlphaFoldDB" id="A0A2N9E8L1"/>
<dbReference type="Pfam" id="PF02517">
    <property type="entry name" value="Rce1-like"/>
    <property type="match status" value="1"/>
</dbReference>
<feature type="transmembrane region" description="Helical" evidence="2">
    <location>
        <begin position="175"/>
        <end position="194"/>
    </location>
</feature>
<keyword evidence="2" id="KW-1133">Transmembrane helix</keyword>
<organism evidence="4">
    <name type="scientific">Fagus sylvatica</name>
    <name type="common">Beechnut</name>
    <dbReference type="NCBI Taxonomy" id="28930"/>
    <lineage>
        <taxon>Eukaryota</taxon>
        <taxon>Viridiplantae</taxon>
        <taxon>Streptophyta</taxon>
        <taxon>Embryophyta</taxon>
        <taxon>Tracheophyta</taxon>
        <taxon>Spermatophyta</taxon>
        <taxon>Magnoliopsida</taxon>
        <taxon>eudicotyledons</taxon>
        <taxon>Gunneridae</taxon>
        <taxon>Pentapetalae</taxon>
        <taxon>rosids</taxon>
        <taxon>fabids</taxon>
        <taxon>Fagales</taxon>
        <taxon>Fagaceae</taxon>
        <taxon>Fagus</taxon>
    </lineage>
</organism>
<dbReference type="PANTHER" id="PTHR36736">
    <property type="entry name" value="OS03G0100030 PROTEIN"/>
    <property type="match status" value="1"/>
</dbReference>
<feature type="compositionally biased region" description="Gly residues" evidence="1">
    <location>
        <begin position="57"/>
        <end position="67"/>
    </location>
</feature>
<feature type="transmembrane region" description="Helical" evidence="2">
    <location>
        <begin position="100"/>
        <end position="123"/>
    </location>
</feature>
<feature type="transmembrane region" description="Helical" evidence="2">
    <location>
        <begin position="324"/>
        <end position="343"/>
    </location>
</feature>
<gene>
    <name evidence="4" type="ORF">FSB_LOCUS3189</name>
</gene>
<feature type="transmembrane region" description="Helical" evidence="2">
    <location>
        <begin position="300"/>
        <end position="318"/>
    </location>
</feature>
<sequence length="367" mass="40347">MSLVTVATSLFPSRGGLRLTEFLPARKQKRRVPIRCVRASAEHSSERIDGRREGDSGGRGGGGGGGFTSSTMEVTTFDRSFGEATDQFPVWEKIGAVVRLSYGIGIYGAMALAGRFICSITGIDSMGGFNPSFDAILQGLGYAAPPIMALLLILDDEVVKLSPHARAIRDVEDEELWSFFYGMSPWQFILIVAASSVGEELFYRAAVQGALADIFLRGTDLVTDARGMASLTGVLPLFVPFAQAFAAVITAGLTGSLYYVAASPKDPTYVVAPVLESRSGREDLKKLFAAWYEKRQLKKIYSPLLEGILALYLGFEWIQTNNILSPMITHGIYSAVILGHGLWKIHDHRRRLRQRIQQLKIEKKEFE</sequence>
<feature type="transmembrane region" description="Helical" evidence="2">
    <location>
        <begin position="237"/>
        <end position="260"/>
    </location>
</feature>
<dbReference type="PANTHER" id="PTHR36736:SF1">
    <property type="entry name" value="OS03G0100030 PROTEIN"/>
    <property type="match status" value="1"/>
</dbReference>
<dbReference type="InterPro" id="IPR003675">
    <property type="entry name" value="Rce1/LyrA-like_dom"/>
</dbReference>
<protein>
    <recommendedName>
        <fullName evidence="3">CAAX prenyl protease 2/Lysostaphin resistance protein A-like domain-containing protein</fullName>
    </recommendedName>
</protein>
<evidence type="ECO:0000256" key="1">
    <source>
        <dbReference type="SAM" id="MobiDB-lite"/>
    </source>
</evidence>
<feature type="transmembrane region" description="Helical" evidence="2">
    <location>
        <begin position="135"/>
        <end position="154"/>
    </location>
</feature>
<feature type="domain" description="CAAX prenyl protease 2/Lysostaphin resistance protein A-like" evidence="3">
    <location>
        <begin position="184"/>
        <end position="335"/>
    </location>
</feature>
<proteinExistence type="predicted"/>
<keyword evidence="2" id="KW-0472">Membrane</keyword>
<reference evidence="4" key="1">
    <citation type="submission" date="2018-02" db="EMBL/GenBank/DDBJ databases">
        <authorList>
            <person name="Cohen D.B."/>
            <person name="Kent A.D."/>
        </authorList>
    </citation>
    <scope>NUCLEOTIDE SEQUENCE</scope>
</reference>